<dbReference type="PANTHER" id="PTHR37540:SF5">
    <property type="entry name" value="TRANSCRIPTION FACTOR DOMAIN-CONTAINING PROTEIN"/>
    <property type="match status" value="1"/>
</dbReference>
<dbReference type="OrthoDB" id="4158087at2759"/>
<dbReference type="Proteomes" id="UP000027730">
    <property type="component" value="Unassembled WGS sequence"/>
</dbReference>
<sequence length="537" mass="60447">MFINITVPSDTQKGDLRRAIRSQAALSSADSRKSTIAARATTNSASPEEQKSLRLRVRRKSRAKAIKDDPEAPRSSSVSIASTQSSPRSSTYSPLQPNYVFTSQPDQWNRSNTYLAYPCVDEWHPAIPQLVDTYLTYFAPSVQDPIYLSDRPVLRQDLWPETPSHGSLFFANLLIASSHPSYSREQTPETIACTAWLRHQSMRSLQAALDPTGGMNTSDQLIAAVCLLCAWEFQSGDELSAAAHMTGLKTMVNMRGGFHSPDFPLIVRRLIAFVTYDQPWYSGLEPVFMPQGVQRNITIDLHSLDLPMGFASFVRPNRICAIAPSTLGFVSEINLIMKRPRHRKYALLDVQSRLVEYNFLENVTSNFSPIQTSFDDTISVQAEHHIKLALLFLISHLQGSSSEQYWEMTKSLFPEVLINTVYAEVGVWALFMIYSTIQMPSPVLLDGLEKLVSSLHITDWSMADMVLRRHLYPFESLDVASLAMWSQMVLNRPIIPEQNNLSRYHISAYRRDEGPLLEMDSMLLSPLSLQSTSSLSS</sequence>
<dbReference type="EMBL" id="KL584704">
    <property type="protein sequence ID" value="KEQ76327.1"/>
    <property type="molecule type" value="Genomic_DNA"/>
</dbReference>
<dbReference type="GeneID" id="25416461"/>
<evidence type="ECO:0000313" key="2">
    <source>
        <dbReference type="EMBL" id="KEQ76327.1"/>
    </source>
</evidence>
<organism evidence="2 3">
    <name type="scientific">Aureobasidium namibiae CBS 147.97</name>
    <dbReference type="NCBI Taxonomy" id="1043004"/>
    <lineage>
        <taxon>Eukaryota</taxon>
        <taxon>Fungi</taxon>
        <taxon>Dikarya</taxon>
        <taxon>Ascomycota</taxon>
        <taxon>Pezizomycotina</taxon>
        <taxon>Dothideomycetes</taxon>
        <taxon>Dothideomycetidae</taxon>
        <taxon>Dothideales</taxon>
        <taxon>Saccotheciaceae</taxon>
        <taxon>Aureobasidium</taxon>
    </lineage>
</organism>
<dbReference type="HOGENOM" id="CLU_533141_0_0_1"/>
<name>A0A074X2U3_9PEZI</name>
<proteinExistence type="predicted"/>
<protein>
    <recommendedName>
        <fullName evidence="4">Transcription factor domain-containing protein</fullName>
    </recommendedName>
</protein>
<dbReference type="PANTHER" id="PTHR37540">
    <property type="entry name" value="TRANSCRIPTION FACTOR (ACR-2), PUTATIVE-RELATED-RELATED"/>
    <property type="match status" value="1"/>
</dbReference>
<feature type="region of interest" description="Disordered" evidence="1">
    <location>
        <begin position="25"/>
        <end position="98"/>
    </location>
</feature>
<dbReference type="STRING" id="1043004.A0A074X2U3"/>
<feature type="compositionally biased region" description="Low complexity" evidence="1">
    <location>
        <begin position="75"/>
        <end position="93"/>
    </location>
</feature>
<evidence type="ECO:0000313" key="3">
    <source>
        <dbReference type="Proteomes" id="UP000027730"/>
    </source>
</evidence>
<feature type="compositionally biased region" description="Basic residues" evidence="1">
    <location>
        <begin position="53"/>
        <end position="64"/>
    </location>
</feature>
<keyword evidence="3" id="KW-1185">Reference proteome</keyword>
<evidence type="ECO:0000256" key="1">
    <source>
        <dbReference type="SAM" id="MobiDB-lite"/>
    </source>
</evidence>
<evidence type="ECO:0008006" key="4">
    <source>
        <dbReference type="Google" id="ProtNLM"/>
    </source>
</evidence>
<gene>
    <name evidence="2" type="ORF">M436DRAFT_79572</name>
</gene>
<accession>A0A074X2U3</accession>
<dbReference type="RefSeq" id="XP_013430542.1">
    <property type="nucleotide sequence ID" value="XM_013575088.1"/>
</dbReference>
<dbReference type="AlphaFoldDB" id="A0A074X2U3"/>
<reference evidence="2 3" key="1">
    <citation type="journal article" date="2014" name="BMC Genomics">
        <title>Genome sequencing of four Aureobasidium pullulans varieties: biotechnological potential, stress tolerance, and description of new species.</title>
        <authorList>
            <person name="Gostin Ar C."/>
            <person name="Ohm R.A."/>
            <person name="Kogej T."/>
            <person name="Sonjak S."/>
            <person name="Turk M."/>
            <person name="Zajc J."/>
            <person name="Zalar P."/>
            <person name="Grube M."/>
            <person name="Sun H."/>
            <person name="Han J."/>
            <person name="Sharma A."/>
            <person name="Chiniquy J."/>
            <person name="Ngan C.Y."/>
            <person name="Lipzen A."/>
            <person name="Barry K."/>
            <person name="Grigoriev I.V."/>
            <person name="Gunde-Cimerman N."/>
        </authorList>
    </citation>
    <scope>NUCLEOTIDE SEQUENCE [LARGE SCALE GENOMIC DNA]</scope>
    <source>
        <strain evidence="2 3">CBS 147.97</strain>
    </source>
</reference>